<dbReference type="GO" id="GO:0003723">
    <property type="term" value="F:RNA binding"/>
    <property type="evidence" value="ECO:0007669"/>
    <property type="project" value="UniProtKB-UniRule"/>
</dbReference>
<dbReference type="AlphaFoldDB" id="A0A8W8IKG1"/>
<dbReference type="InterPro" id="IPR012677">
    <property type="entry name" value="Nucleotide-bd_a/b_plait_sf"/>
</dbReference>
<evidence type="ECO:0000256" key="1">
    <source>
        <dbReference type="PROSITE-ProRule" id="PRU00176"/>
    </source>
</evidence>
<sequence>MSENGELRMSRSHSRESEGSHKSDATYSHSRSPSNEKGSPKSRDSRSKSRSKSPYRRSSRRYSGSRSRSRSHSRGHKRSRSRSYHRDRYSRSRSRSYHRRSRYSRSRSRGKSPNYRDYYSRESRSSRHRSRSRSPGYSRRRRGKETSPMSNRRRHTGNRDNPEPTKCLGIFGLSLYTQERDLREVFGRFGPLEDVQVVYDRQTGRSRGFAFIHFRNVEDSIEAKDRGPGMEIDGRRIRVDFSITTRAHTPTPGIYLGKPTASSYSRRRSPSPYHRGGGGYSRGSRYSRSRSRSRSYSPRCEERKMKRCIGRRAKGEEKTGIVV</sequence>
<accession>A0A8W8IKG1</accession>
<evidence type="ECO:0000313" key="4">
    <source>
        <dbReference type="EnsemblMetazoa" id="G1452.5:cds"/>
    </source>
</evidence>
<feature type="compositionally biased region" description="Basic residues" evidence="2">
    <location>
        <begin position="67"/>
        <end position="83"/>
    </location>
</feature>
<dbReference type="InterPro" id="IPR000504">
    <property type="entry name" value="RRM_dom"/>
</dbReference>
<dbReference type="Pfam" id="PF00076">
    <property type="entry name" value="RRM_1"/>
    <property type="match status" value="1"/>
</dbReference>
<dbReference type="Gene3D" id="3.30.70.330">
    <property type="match status" value="1"/>
</dbReference>
<feature type="region of interest" description="Disordered" evidence="2">
    <location>
        <begin position="1"/>
        <end position="165"/>
    </location>
</feature>
<evidence type="ECO:0000256" key="2">
    <source>
        <dbReference type="SAM" id="MobiDB-lite"/>
    </source>
</evidence>
<keyword evidence="1" id="KW-0694">RNA-binding</keyword>
<feature type="compositionally biased region" description="Basic and acidic residues" evidence="2">
    <location>
        <begin position="1"/>
        <end position="24"/>
    </location>
</feature>
<dbReference type="PROSITE" id="PS50102">
    <property type="entry name" value="RRM"/>
    <property type="match status" value="1"/>
</dbReference>
<dbReference type="EnsemblMetazoa" id="G1452.5">
    <property type="protein sequence ID" value="G1452.5:cds"/>
    <property type="gene ID" value="G1452"/>
</dbReference>
<dbReference type="SUPFAM" id="SSF54928">
    <property type="entry name" value="RNA-binding domain, RBD"/>
    <property type="match status" value="1"/>
</dbReference>
<feature type="domain" description="RRM" evidence="3">
    <location>
        <begin position="166"/>
        <end position="244"/>
    </location>
</feature>
<dbReference type="InterPro" id="IPR050441">
    <property type="entry name" value="RBM"/>
</dbReference>
<reference evidence="4" key="1">
    <citation type="submission" date="2022-08" db="UniProtKB">
        <authorList>
            <consortium name="EnsemblMetazoa"/>
        </authorList>
    </citation>
    <scope>IDENTIFICATION</scope>
    <source>
        <strain evidence="4">05x7-T-G4-1.051#20</strain>
    </source>
</reference>
<feature type="compositionally biased region" description="Basic residues" evidence="2">
    <location>
        <begin position="91"/>
        <end position="110"/>
    </location>
</feature>
<dbReference type="InterPro" id="IPR035979">
    <property type="entry name" value="RBD_domain_sf"/>
</dbReference>
<feature type="compositionally biased region" description="Basic and acidic residues" evidence="2">
    <location>
        <begin position="38"/>
        <end position="47"/>
    </location>
</feature>
<feature type="compositionally biased region" description="Basic residues" evidence="2">
    <location>
        <begin position="126"/>
        <end position="143"/>
    </location>
</feature>
<dbReference type="CDD" id="cd12363">
    <property type="entry name" value="RRM_TRA2"/>
    <property type="match status" value="1"/>
</dbReference>
<feature type="compositionally biased region" description="Polar residues" evidence="2">
    <location>
        <begin position="25"/>
        <end position="36"/>
    </location>
</feature>
<evidence type="ECO:0000313" key="5">
    <source>
        <dbReference type="Proteomes" id="UP000005408"/>
    </source>
</evidence>
<keyword evidence="5" id="KW-1185">Reference proteome</keyword>
<organism evidence="4 5">
    <name type="scientific">Magallana gigas</name>
    <name type="common">Pacific oyster</name>
    <name type="synonym">Crassostrea gigas</name>
    <dbReference type="NCBI Taxonomy" id="29159"/>
    <lineage>
        <taxon>Eukaryota</taxon>
        <taxon>Metazoa</taxon>
        <taxon>Spiralia</taxon>
        <taxon>Lophotrochozoa</taxon>
        <taxon>Mollusca</taxon>
        <taxon>Bivalvia</taxon>
        <taxon>Autobranchia</taxon>
        <taxon>Pteriomorphia</taxon>
        <taxon>Ostreida</taxon>
        <taxon>Ostreoidea</taxon>
        <taxon>Ostreidae</taxon>
        <taxon>Magallana</taxon>
    </lineage>
</organism>
<dbReference type="PANTHER" id="PTHR48034">
    <property type="entry name" value="TRANSFORMER-2 SEX-DETERMINING PROTEIN-RELATED"/>
    <property type="match status" value="1"/>
</dbReference>
<name>A0A8W8IKG1_MAGGI</name>
<evidence type="ECO:0000259" key="3">
    <source>
        <dbReference type="PROSITE" id="PS50102"/>
    </source>
</evidence>
<dbReference type="Proteomes" id="UP000005408">
    <property type="component" value="Unassembled WGS sequence"/>
</dbReference>
<proteinExistence type="predicted"/>
<feature type="compositionally biased region" description="Basic residues" evidence="2">
    <location>
        <begin position="48"/>
        <end position="60"/>
    </location>
</feature>
<protein>
    <recommendedName>
        <fullName evidence="3">RRM domain-containing protein</fullName>
    </recommendedName>
</protein>
<feature type="region of interest" description="Disordered" evidence="2">
    <location>
        <begin position="250"/>
        <end position="304"/>
    </location>
</feature>
<dbReference type="SMART" id="SM00360">
    <property type="entry name" value="RRM"/>
    <property type="match status" value="1"/>
</dbReference>